<dbReference type="EMBL" id="JACGWX010000001">
    <property type="protein sequence ID" value="MBA8846666.1"/>
    <property type="molecule type" value="Genomic_DNA"/>
</dbReference>
<keyword evidence="2" id="KW-1133">Transmembrane helix</keyword>
<dbReference type="Proteomes" id="UP000585905">
    <property type="component" value="Unassembled WGS sequence"/>
</dbReference>
<evidence type="ECO:0000313" key="3">
    <source>
        <dbReference type="EMBL" id="MBA8846666.1"/>
    </source>
</evidence>
<evidence type="ECO:0000313" key="4">
    <source>
        <dbReference type="Proteomes" id="UP000585905"/>
    </source>
</evidence>
<name>A0A839E5Q2_9MICO</name>
<feature type="compositionally biased region" description="Basic and acidic residues" evidence="1">
    <location>
        <begin position="292"/>
        <end position="302"/>
    </location>
</feature>
<dbReference type="AlphaFoldDB" id="A0A839E5Q2"/>
<feature type="compositionally biased region" description="Low complexity" evidence="1">
    <location>
        <begin position="190"/>
        <end position="206"/>
    </location>
</feature>
<dbReference type="RefSeq" id="WP_182489417.1">
    <property type="nucleotide sequence ID" value="NZ_BAAAOV010000002.1"/>
</dbReference>
<feature type="compositionally biased region" description="Basic and acidic residues" evidence="1">
    <location>
        <begin position="178"/>
        <end position="189"/>
    </location>
</feature>
<feature type="transmembrane region" description="Helical" evidence="2">
    <location>
        <begin position="20"/>
        <end position="40"/>
    </location>
</feature>
<protein>
    <submittedName>
        <fullName evidence="3">Uncharacterized protein</fullName>
    </submittedName>
</protein>
<keyword evidence="4" id="KW-1185">Reference proteome</keyword>
<sequence length="302" mass="32379">MEWVNGILDWLGSPEGRRVTASTIIPAIAIIVSGIIAGLIGRGSTKRVIAQYNRDALTAAVQALVLAGRKAAGWNAIGTIERVQVDHLIGEAETRIRLLPVPGAALAANWAAHQLEDMKRNSAGFSFQAQQTLAEYRDRLIAWSEKPRHAKKLFGADLERWKYEADPAEQQLVAEQAHWEAERTPERESAAVTPATSTTATVARAETPSRSAVGPMSSDEPPVTPPNAGTPLVVSTPFAPQLTTSTSSPGGEIDARESDPVPTQAFVVEHRGESPSTPGDDSAPPPMPAQNVRDRINPQDEN</sequence>
<comment type="caution">
    <text evidence="3">The sequence shown here is derived from an EMBL/GenBank/DDBJ whole genome shotgun (WGS) entry which is preliminary data.</text>
</comment>
<gene>
    <name evidence="3" type="ORF">FHX53_000230</name>
</gene>
<keyword evidence="2" id="KW-0812">Transmembrane</keyword>
<keyword evidence="2" id="KW-0472">Membrane</keyword>
<feature type="region of interest" description="Disordered" evidence="1">
    <location>
        <begin position="178"/>
        <end position="302"/>
    </location>
</feature>
<proteinExistence type="predicted"/>
<reference evidence="3 4" key="1">
    <citation type="submission" date="2020-07" db="EMBL/GenBank/DDBJ databases">
        <title>Sequencing the genomes of 1000 actinobacteria strains.</title>
        <authorList>
            <person name="Klenk H.-P."/>
        </authorList>
    </citation>
    <scope>NUCLEOTIDE SEQUENCE [LARGE SCALE GENOMIC DNA]</scope>
    <source>
        <strain evidence="3 4">DSM 19663</strain>
    </source>
</reference>
<organism evidence="3 4">
    <name type="scientific">Microcella alkalica</name>
    <dbReference type="NCBI Taxonomy" id="355930"/>
    <lineage>
        <taxon>Bacteria</taxon>
        <taxon>Bacillati</taxon>
        <taxon>Actinomycetota</taxon>
        <taxon>Actinomycetes</taxon>
        <taxon>Micrococcales</taxon>
        <taxon>Microbacteriaceae</taxon>
        <taxon>Microcella</taxon>
    </lineage>
</organism>
<evidence type="ECO:0000256" key="2">
    <source>
        <dbReference type="SAM" id="Phobius"/>
    </source>
</evidence>
<accession>A0A839E5Q2</accession>
<evidence type="ECO:0000256" key="1">
    <source>
        <dbReference type="SAM" id="MobiDB-lite"/>
    </source>
</evidence>